<evidence type="ECO:0000259" key="2">
    <source>
        <dbReference type="Pfam" id="PF13568"/>
    </source>
</evidence>
<reference evidence="3 4" key="1">
    <citation type="submission" date="2019-01" db="EMBL/GenBank/DDBJ databases">
        <title>Whole Genome of Ornithobacterium rhinotracheale FARPER-174b.</title>
        <authorList>
            <person name="Tataje-Lavanda L.A."/>
            <person name="Montalvan A."/>
            <person name="Montesinos R."/>
            <person name="Zimic M."/>
            <person name="Fernandez-Sanchez M."/>
            <person name="Fernandez-Diaz M."/>
        </authorList>
    </citation>
    <scope>NUCLEOTIDE SEQUENCE [LARGE SCALE GENOMIC DNA]</scope>
    <source>
        <strain evidence="3 4">FARPER-174b</strain>
    </source>
</reference>
<evidence type="ECO:0000256" key="1">
    <source>
        <dbReference type="SAM" id="SignalP"/>
    </source>
</evidence>
<dbReference type="EMBL" id="CP035107">
    <property type="protein sequence ID" value="QAR31190.1"/>
    <property type="molecule type" value="Genomic_DNA"/>
</dbReference>
<dbReference type="OrthoDB" id="947434at2"/>
<sequence length="215" mass="24427">MKKLLYVALMSLGVTSAIAQQADRKVEYGLKVGYTNSNARWDLPKVAEYGPSTSGYLFGVFAEIPLYTNLTLQPELNYNKTGYKSDGINEQKGGWAKTTRENLSLPLMLKYYFYNGLNVQLGPQFDYFIDSKLNEQWLVNREMTAREVNYNYVMSKFNVGAVVGLGYKLPMGLSFDARYNYGLTNFMKPKEALKAEEPTDTFKSDVISFSVGYQF</sequence>
<evidence type="ECO:0000313" key="3">
    <source>
        <dbReference type="EMBL" id="QAR31190.1"/>
    </source>
</evidence>
<name>A0A3R5USF5_ORNRH</name>
<dbReference type="InterPro" id="IPR025665">
    <property type="entry name" value="Beta-barrel_OMP_2"/>
</dbReference>
<evidence type="ECO:0000313" key="4">
    <source>
        <dbReference type="Proteomes" id="UP000287701"/>
    </source>
</evidence>
<feature type="domain" description="Outer membrane protein beta-barrel" evidence="2">
    <location>
        <begin position="19"/>
        <end position="186"/>
    </location>
</feature>
<keyword evidence="1" id="KW-0732">Signal</keyword>
<feature type="chain" id="PRO_5018762824" evidence="1">
    <location>
        <begin position="20"/>
        <end position="215"/>
    </location>
</feature>
<protein>
    <submittedName>
        <fullName evidence="3">PorT family protein</fullName>
    </submittedName>
</protein>
<dbReference type="InterPro" id="IPR011250">
    <property type="entry name" value="OMP/PagP_B-barrel"/>
</dbReference>
<gene>
    <name evidence="3" type="ORF">EQP59_07500</name>
</gene>
<dbReference type="Proteomes" id="UP000287701">
    <property type="component" value="Chromosome"/>
</dbReference>
<dbReference type="SUPFAM" id="SSF56925">
    <property type="entry name" value="OMPA-like"/>
    <property type="match status" value="1"/>
</dbReference>
<accession>A0A3R5USF5</accession>
<feature type="signal peptide" evidence="1">
    <location>
        <begin position="1"/>
        <end position="19"/>
    </location>
</feature>
<proteinExistence type="predicted"/>
<dbReference type="AlphaFoldDB" id="A0A3R5USF5"/>
<dbReference type="RefSeq" id="WP_128501635.1">
    <property type="nucleotide sequence ID" value="NZ_CP035107.1"/>
</dbReference>
<organism evidence="3 4">
    <name type="scientific">Ornithobacterium rhinotracheale</name>
    <dbReference type="NCBI Taxonomy" id="28251"/>
    <lineage>
        <taxon>Bacteria</taxon>
        <taxon>Pseudomonadati</taxon>
        <taxon>Bacteroidota</taxon>
        <taxon>Flavobacteriia</taxon>
        <taxon>Flavobacteriales</taxon>
        <taxon>Weeksellaceae</taxon>
        <taxon>Ornithobacterium</taxon>
    </lineage>
</organism>
<dbReference type="Pfam" id="PF13568">
    <property type="entry name" value="OMP_b-brl_2"/>
    <property type="match status" value="1"/>
</dbReference>